<evidence type="ECO:0000313" key="4">
    <source>
        <dbReference type="Proteomes" id="UP000005990"/>
    </source>
</evidence>
<dbReference type="RefSeq" id="WP_006418164.1">
    <property type="nucleotide sequence ID" value="NZ_AENN01000015.1"/>
</dbReference>
<keyword evidence="2" id="KW-0812">Transmembrane</keyword>
<name>E4KPG6_9LACT</name>
<keyword evidence="1" id="KW-0175">Coiled coil</keyword>
<gene>
    <name evidence="3" type="ORF">HMPREF9257_1454</name>
</gene>
<reference evidence="3 4" key="1">
    <citation type="submission" date="2010-10" db="EMBL/GenBank/DDBJ databases">
        <authorList>
            <person name="Durkin A.S."/>
            <person name="Madupu R."/>
            <person name="Torralba M."/>
            <person name="Gillis M."/>
            <person name="Methe B."/>
            <person name="Sutton G."/>
            <person name="Nelson K.E."/>
        </authorList>
    </citation>
    <scope>NUCLEOTIDE SEQUENCE [LARGE SCALE GENOMIC DNA]</scope>
    <source>
        <strain evidence="3 4">ACS-139-V-Col8</strain>
    </source>
</reference>
<keyword evidence="4" id="KW-1185">Reference proteome</keyword>
<dbReference type="STRING" id="908337.HMPREF9257_1454"/>
<keyword evidence="2" id="KW-1133">Transmembrane helix</keyword>
<evidence type="ECO:0000313" key="3">
    <source>
        <dbReference type="EMBL" id="EFR30961.1"/>
    </source>
</evidence>
<evidence type="ECO:0000256" key="1">
    <source>
        <dbReference type="SAM" id="Coils"/>
    </source>
</evidence>
<dbReference type="AlphaFoldDB" id="E4KPG6"/>
<comment type="caution">
    <text evidence="3">The sequence shown here is derived from an EMBL/GenBank/DDBJ whole genome shotgun (WGS) entry which is preliminary data.</text>
</comment>
<keyword evidence="2" id="KW-0472">Membrane</keyword>
<evidence type="ECO:0000256" key="2">
    <source>
        <dbReference type="SAM" id="Phobius"/>
    </source>
</evidence>
<feature type="transmembrane region" description="Helical" evidence="2">
    <location>
        <begin position="37"/>
        <end position="55"/>
    </location>
</feature>
<dbReference type="Proteomes" id="UP000005990">
    <property type="component" value="Unassembled WGS sequence"/>
</dbReference>
<organism evidence="3 4">
    <name type="scientific">Eremococcus coleocola ACS-139-V-Col8</name>
    <dbReference type="NCBI Taxonomy" id="908337"/>
    <lineage>
        <taxon>Bacteria</taxon>
        <taxon>Bacillati</taxon>
        <taxon>Bacillota</taxon>
        <taxon>Bacilli</taxon>
        <taxon>Lactobacillales</taxon>
        <taxon>Aerococcaceae</taxon>
        <taxon>Eremococcus</taxon>
    </lineage>
</organism>
<feature type="coiled-coil region" evidence="1">
    <location>
        <begin position="69"/>
        <end position="96"/>
    </location>
</feature>
<dbReference type="eggNOG" id="ENOG502ZE61">
    <property type="taxonomic scope" value="Bacteria"/>
</dbReference>
<proteinExistence type="predicted"/>
<accession>E4KPG6</accession>
<sequence>MVQPNNDNKTTALPQQIEQEIRRQMEEMDKRLDRSGWLYLVLALVALFIFLYFFMELNPSSDEAYDSSYQALVEQVDQLDNQVESLQNQVDQLLEKQAEE</sequence>
<dbReference type="EMBL" id="AENN01000015">
    <property type="protein sequence ID" value="EFR30961.1"/>
    <property type="molecule type" value="Genomic_DNA"/>
</dbReference>
<protein>
    <submittedName>
        <fullName evidence="3">Uncharacterized protein</fullName>
    </submittedName>
</protein>